<protein>
    <submittedName>
        <fullName evidence="1">Uncharacterized protein</fullName>
    </submittedName>
</protein>
<reference evidence="1" key="2">
    <citation type="journal article" date="2022" name="Hortic Res">
        <title>The genome of Dioscorea zingiberensis sheds light on the biosynthesis, origin and evolution of the medicinally important diosgenin saponins.</title>
        <authorList>
            <person name="Li Y."/>
            <person name="Tan C."/>
            <person name="Li Z."/>
            <person name="Guo J."/>
            <person name="Li S."/>
            <person name="Chen X."/>
            <person name="Wang C."/>
            <person name="Dai X."/>
            <person name="Yang H."/>
            <person name="Song W."/>
            <person name="Hou L."/>
            <person name="Xu J."/>
            <person name="Tong Z."/>
            <person name="Xu A."/>
            <person name="Yuan X."/>
            <person name="Wang W."/>
            <person name="Yang Q."/>
            <person name="Chen L."/>
            <person name="Sun Z."/>
            <person name="Wang K."/>
            <person name="Pan B."/>
            <person name="Chen J."/>
            <person name="Bao Y."/>
            <person name="Liu F."/>
            <person name="Qi X."/>
            <person name="Gang D.R."/>
            <person name="Wen J."/>
            <person name="Li J."/>
        </authorList>
    </citation>
    <scope>NUCLEOTIDE SEQUENCE</scope>
    <source>
        <strain evidence="1">Dzin_1.0</strain>
    </source>
</reference>
<dbReference type="Proteomes" id="UP001085076">
    <property type="component" value="Miscellaneous, Linkage group lg02"/>
</dbReference>
<comment type="caution">
    <text evidence="1">The sequence shown here is derived from an EMBL/GenBank/DDBJ whole genome shotgun (WGS) entry which is preliminary data.</text>
</comment>
<organism evidence="1 2">
    <name type="scientific">Dioscorea zingiberensis</name>
    <dbReference type="NCBI Taxonomy" id="325984"/>
    <lineage>
        <taxon>Eukaryota</taxon>
        <taxon>Viridiplantae</taxon>
        <taxon>Streptophyta</taxon>
        <taxon>Embryophyta</taxon>
        <taxon>Tracheophyta</taxon>
        <taxon>Spermatophyta</taxon>
        <taxon>Magnoliopsida</taxon>
        <taxon>Liliopsida</taxon>
        <taxon>Dioscoreales</taxon>
        <taxon>Dioscoreaceae</taxon>
        <taxon>Dioscorea</taxon>
    </lineage>
</organism>
<keyword evidence="2" id="KW-1185">Reference proteome</keyword>
<dbReference type="OrthoDB" id="547031at2759"/>
<evidence type="ECO:0000313" key="1">
    <source>
        <dbReference type="EMBL" id="KAJ0981838.1"/>
    </source>
</evidence>
<proteinExistence type="predicted"/>
<evidence type="ECO:0000313" key="2">
    <source>
        <dbReference type="Proteomes" id="UP001085076"/>
    </source>
</evidence>
<reference evidence="1" key="1">
    <citation type="submission" date="2021-03" db="EMBL/GenBank/DDBJ databases">
        <authorList>
            <person name="Li Z."/>
            <person name="Yang C."/>
        </authorList>
    </citation>
    <scope>NUCLEOTIDE SEQUENCE</scope>
    <source>
        <strain evidence="1">Dzin_1.0</strain>
        <tissue evidence="1">Leaf</tissue>
    </source>
</reference>
<dbReference type="AlphaFoldDB" id="A0A9D5CYR6"/>
<gene>
    <name evidence="1" type="ORF">J5N97_010093</name>
</gene>
<sequence>MTGSNGSVEAEKKVKEITEENMVVSSVEIDELKPVLERVVECELVPKEMALVSTIEGSLNSGNKSLWRLRAFGLLRSRVVGRGL</sequence>
<name>A0A9D5CYR6_9LILI</name>
<accession>A0A9D5CYR6</accession>
<dbReference type="EMBL" id="JAGGNH010000002">
    <property type="protein sequence ID" value="KAJ0981838.1"/>
    <property type="molecule type" value="Genomic_DNA"/>
</dbReference>